<feature type="transmembrane region" description="Helical" evidence="2">
    <location>
        <begin position="566"/>
        <end position="585"/>
    </location>
</feature>
<protein>
    <recommendedName>
        <fullName evidence="5">Transmembrane protein 175</fullName>
    </recommendedName>
</protein>
<evidence type="ECO:0000256" key="2">
    <source>
        <dbReference type="SAM" id="Phobius"/>
    </source>
</evidence>
<gene>
    <name evidence="3" type="ORF">J1605_009225</name>
</gene>
<keyword evidence="2" id="KW-0472">Membrane</keyword>
<feature type="compositionally biased region" description="Pro residues" evidence="1">
    <location>
        <begin position="162"/>
        <end position="180"/>
    </location>
</feature>
<evidence type="ECO:0008006" key="5">
    <source>
        <dbReference type="Google" id="ProtNLM"/>
    </source>
</evidence>
<feature type="region of interest" description="Disordered" evidence="1">
    <location>
        <begin position="155"/>
        <end position="241"/>
    </location>
</feature>
<feature type="transmembrane region" description="Helical" evidence="2">
    <location>
        <begin position="425"/>
        <end position="445"/>
    </location>
</feature>
<feature type="transmembrane region" description="Helical" evidence="2">
    <location>
        <begin position="466"/>
        <end position="489"/>
    </location>
</feature>
<dbReference type="PANTHER" id="PTHR31462">
    <property type="entry name" value="ENDOSOMAL/LYSOSOMAL POTASSIUM CHANNEL TMEM175"/>
    <property type="match status" value="1"/>
</dbReference>
<dbReference type="Proteomes" id="UP001159641">
    <property type="component" value="Unassembled WGS sequence"/>
</dbReference>
<feature type="region of interest" description="Disordered" evidence="1">
    <location>
        <begin position="257"/>
        <end position="292"/>
    </location>
</feature>
<name>A0AB34GXZ0_ESCRO</name>
<evidence type="ECO:0000313" key="3">
    <source>
        <dbReference type="EMBL" id="KAJ8783520.1"/>
    </source>
</evidence>
<feature type="transmembrane region" description="Helical" evidence="2">
    <location>
        <begin position="495"/>
        <end position="514"/>
    </location>
</feature>
<reference evidence="3 4" key="1">
    <citation type="submission" date="2022-11" db="EMBL/GenBank/DDBJ databases">
        <title>Whole genome sequence of Eschrichtius robustus ER-17-0199.</title>
        <authorList>
            <person name="Bruniche-Olsen A."/>
            <person name="Black A.N."/>
            <person name="Fields C.J."/>
            <person name="Walden K."/>
            <person name="Dewoody J.A."/>
        </authorList>
    </citation>
    <scope>NUCLEOTIDE SEQUENCE [LARGE SCALE GENOMIC DNA]</scope>
    <source>
        <strain evidence="3">ER-17-0199</strain>
        <tissue evidence="3">Blubber</tissue>
    </source>
</reference>
<keyword evidence="2" id="KW-1133">Transmembrane helix</keyword>
<accession>A0AB34GXZ0</accession>
<organism evidence="3 4">
    <name type="scientific">Eschrichtius robustus</name>
    <name type="common">California gray whale</name>
    <name type="synonym">Eschrichtius gibbosus</name>
    <dbReference type="NCBI Taxonomy" id="9764"/>
    <lineage>
        <taxon>Eukaryota</taxon>
        <taxon>Metazoa</taxon>
        <taxon>Chordata</taxon>
        <taxon>Craniata</taxon>
        <taxon>Vertebrata</taxon>
        <taxon>Euteleostomi</taxon>
        <taxon>Mammalia</taxon>
        <taxon>Eutheria</taxon>
        <taxon>Laurasiatheria</taxon>
        <taxon>Artiodactyla</taxon>
        <taxon>Whippomorpha</taxon>
        <taxon>Cetacea</taxon>
        <taxon>Mysticeti</taxon>
        <taxon>Eschrichtiidae</taxon>
        <taxon>Eschrichtius</taxon>
    </lineage>
</organism>
<dbReference type="EMBL" id="JAIQCJ010002084">
    <property type="protein sequence ID" value="KAJ8783520.1"/>
    <property type="molecule type" value="Genomic_DNA"/>
</dbReference>
<keyword evidence="4" id="KW-1185">Reference proteome</keyword>
<sequence length="694" mass="72949">MCRLAVSQNVCDFHRRGEPLHEARSPHLVCALGPGGGHRSPARLLSGLPVAEAAECLTRASALRSSCPEIPVSLLSPPGGRGSVFVLSRAARVPLVLTPGCTAERLLALALALARVRAALPGSAVSSAGGDQGTLPLPVFPLGGFTARATRPGGALASCALDPPPAPSRAPRRSPAPTPPRGVSSSRRAFAGDSSPDLFPDLSMPSLCPGTAPWQRTRSAFSKEPGASPGPRPAPLEFPLRGPDSVPRRLWHLFRPEPCSTMSGPRTPEPALDGQGASPPGSQDEDMADGTQHSHRMLSFSDALLSIIATVMILPVTHTEISPEQVFGTVCSVWCAGEGPGGAGPELEAGLRSGASRGSSLGCLFVTLACPSEQVLGEQRVAGLPGVGLRHEQGGAGPPAAVGESPSDVDALLFQEFDKSVQKLLATRIAVYLMTFLIVTAAWAAHTRYGQAGACFRAGSHTVAGWVCAQQACMMTITFLPFTFSLMVAFPEVPLGILLFCVCVMAVGAVQNILQRAPPETLLAPCSPPLPQALIVVYAFHFPHLLSPQIERSAHRALYRQHILGIILRGPALCLAAAGFSLFFYPVVSRGGGPTGGLLCREEPAWVNMAHAQWAREAVRLLKTCLCRNVSRRKREKAPPLQPPHEPTAIVPGALTSPFPHLGRCVGPTFQGQPLLAALARAVLTSLWTALLPW</sequence>
<keyword evidence="2" id="KW-0812">Transmembrane</keyword>
<dbReference type="AlphaFoldDB" id="A0AB34GXZ0"/>
<evidence type="ECO:0000313" key="4">
    <source>
        <dbReference type="Proteomes" id="UP001159641"/>
    </source>
</evidence>
<evidence type="ECO:0000256" key="1">
    <source>
        <dbReference type="SAM" id="MobiDB-lite"/>
    </source>
</evidence>
<dbReference type="PANTHER" id="PTHR31462:SF5">
    <property type="entry name" value="ENDOSOMAL_LYSOSOMAL PROTON CHANNEL TMEM175"/>
    <property type="match status" value="1"/>
</dbReference>
<proteinExistence type="predicted"/>
<comment type="caution">
    <text evidence="3">The sequence shown here is derived from an EMBL/GenBank/DDBJ whole genome shotgun (WGS) entry which is preliminary data.</text>
</comment>